<protein>
    <submittedName>
        <fullName evidence="1">Uncharacterized protein</fullName>
    </submittedName>
</protein>
<organism evidence="1 2">
    <name type="scientific">Taylorella asinigenitalis (strain MCE3)</name>
    <dbReference type="NCBI Taxonomy" id="1008459"/>
    <lineage>
        <taxon>Bacteria</taxon>
        <taxon>Pseudomonadati</taxon>
        <taxon>Pseudomonadota</taxon>
        <taxon>Betaproteobacteria</taxon>
        <taxon>Burkholderiales</taxon>
        <taxon>Alcaligenaceae</taxon>
        <taxon>Taylorella</taxon>
    </lineage>
</organism>
<reference evidence="1 2" key="2">
    <citation type="journal article" date="2012" name="PLoS ONE">
        <title>Genomic characterization of the taylorella genus.</title>
        <authorList>
            <person name="Hebert L."/>
            <person name="Moumen B."/>
            <person name="Pons N."/>
            <person name="Duquesne F."/>
            <person name="Breuil M.F."/>
            <person name="Goux D."/>
            <person name="Batto J.M."/>
            <person name="Laugier C."/>
            <person name="Renault P."/>
            <person name="Petry S."/>
        </authorList>
    </citation>
    <scope>NUCLEOTIDE SEQUENCE [LARGE SCALE GENOMIC DNA]</scope>
    <source>
        <strain evidence="1 2">MCE3</strain>
    </source>
</reference>
<name>G4Q9U1_TAYAM</name>
<keyword evidence="2" id="KW-1185">Reference proteome</keyword>
<dbReference type="AlphaFoldDB" id="G4Q9U1"/>
<dbReference type="HOGENOM" id="CLU_063874_0_0_4"/>
<gene>
    <name evidence="1" type="ordered locus">TASI_1106</name>
</gene>
<dbReference type="eggNOG" id="ENOG502ZAW3">
    <property type="taxonomic scope" value="Bacteria"/>
</dbReference>
<sequence>MSDCLYSKIIFVIFVMNNFIDTNFIEKVRLKSIELLIEEKKTNSTPSPIDVERVVLRAIRAALVELKTECEIYYEEGSHSFPDIICEFEDHSLGIEIKSSIRPLSADKRWVTLGNSILGSTSKLVDDLYLLYIKSNKLGIDAKVKRFEDVVSNIVVTHSPRFKIDMDLAPEKSFFVQSGISYSFLRSSNNPIEEITRYFRDRGETGWWISESTPALIRNWSEISPCEKRSIMAKGFVLFPELLNKNDHKKYKNLSEWLVAKYSIVDSNLRDSFTAGGKSTIRLNDELSYYLPQIYKQFLKVYDLFLNTIKTINIEELISIWQDYDIYNDSYQNRINYWMNKVKSYIKDTPINNPELEFLYNLFFKVDRP</sequence>
<dbReference type="EMBL" id="CP003059">
    <property type="protein sequence ID" value="AEP36860.1"/>
    <property type="molecule type" value="Genomic_DNA"/>
</dbReference>
<dbReference type="STRING" id="1008459.TASI_1106"/>
<accession>G4Q9U1</accession>
<dbReference type="KEGG" id="tas:TASI_1106"/>
<evidence type="ECO:0000313" key="1">
    <source>
        <dbReference type="EMBL" id="AEP36860.1"/>
    </source>
</evidence>
<reference key="1">
    <citation type="submission" date="2011-09" db="EMBL/GenBank/DDBJ databases">
        <title>Genomic characterization of the Taylorella genus.</title>
        <authorList>
            <person name="Hebert L."/>
            <person name="Moumen B."/>
            <person name="Pons N."/>
            <person name="Duquesne F."/>
            <person name="Breuil M.-F."/>
            <person name="Goux D."/>
            <person name="Batto J.-M."/>
            <person name="Renault P."/>
            <person name="Laugier C."/>
            <person name="Petry S."/>
        </authorList>
    </citation>
    <scope>NUCLEOTIDE SEQUENCE</scope>
    <source>
        <strain>MCE3</strain>
    </source>
</reference>
<proteinExistence type="predicted"/>
<evidence type="ECO:0000313" key="2">
    <source>
        <dbReference type="Proteomes" id="UP000009284"/>
    </source>
</evidence>
<dbReference type="REBASE" id="40700">
    <property type="entry name" value="TasMCE3ORF1107P"/>
</dbReference>
<dbReference type="Proteomes" id="UP000009284">
    <property type="component" value="Chromosome"/>
</dbReference>